<accession>A0ABS8KAU1</accession>
<evidence type="ECO:0000313" key="1">
    <source>
        <dbReference type="EMBL" id="MCC8401857.1"/>
    </source>
</evidence>
<name>A0ABS8KAU1_9BURK</name>
<organism evidence="1 2">
    <name type="scientific">Paraburkholderia translucens</name>
    <dbReference type="NCBI Taxonomy" id="2886945"/>
    <lineage>
        <taxon>Bacteria</taxon>
        <taxon>Pseudomonadati</taxon>
        <taxon>Pseudomonadota</taxon>
        <taxon>Betaproteobacteria</taxon>
        <taxon>Burkholderiales</taxon>
        <taxon>Burkholderiaceae</taxon>
        <taxon>Paraburkholderia</taxon>
    </lineage>
</organism>
<dbReference type="EMBL" id="JAJITC010000004">
    <property type="protein sequence ID" value="MCC8401857.1"/>
    <property type="molecule type" value="Genomic_DNA"/>
</dbReference>
<protein>
    <submittedName>
        <fullName evidence="1">Uncharacterized protein</fullName>
    </submittedName>
</protein>
<dbReference type="Gene3D" id="3.90.380.10">
    <property type="entry name" value="Naphthalene 1,2-dioxygenase Alpha Subunit, Chain A, domain 1"/>
    <property type="match status" value="1"/>
</dbReference>
<reference evidence="1 2" key="1">
    <citation type="submission" date="2021-11" db="EMBL/GenBank/DDBJ databases">
        <authorList>
            <person name="Oh E.-T."/>
            <person name="Kim S.-B."/>
        </authorList>
    </citation>
    <scope>NUCLEOTIDE SEQUENCE [LARGE SCALE GENOMIC DNA]</scope>
    <source>
        <strain evidence="1 2">MMS20-SJTN17</strain>
    </source>
</reference>
<comment type="caution">
    <text evidence="1">The sequence shown here is derived from an EMBL/GenBank/DDBJ whole genome shotgun (WGS) entry which is preliminary data.</text>
</comment>
<keyword evidence="2" id="KW-1185">Reference proteome</keyword>
<evidence type="ECO:0000313" key="2">
    <source>
        <dbReference type="Proteomes" id="UP001430614"/>
    </source>
</evidence>
<dbReference type="InterPro" id="IPR036922">
    <property type="entry name" value="Rieske_2Fe-2S_sf"/>
</dbReference>
<dbReference type="RefSeq" id="WP_230560744.1">
    <property type="nucleotide sequence ID" value="NZ_JAJITC010000004.1"/>
</dbReference>
<dbReference type="SUPFAM" id="SSF50022">
    <property type="entry name" value="ISP domain"/>
    <property type="match status" value="1"/>
</dbReference>
<dbReference type="Proteomes" id="UP001430614">
    <property type="component" value="Unassembled WGS sequence"/>
</dbReference>
<proteinExistence type="predicted"/>
<gene>
    <name evidence="1" type="ORF">LJ655_08120</name>
</gene>
<sequence>MSEKRSAGGWREFVSGCLDFRPAEGVYRIARDMFTEAEMFFLQMEYVSEKTWIYACHGSEIAKRNDLLTMQRLVEAYGQPKAEWMMHRLRNLNVYPSLFFMDQISSQLRIVRPVA</sequence>